<organism evidence="2 3">
    <name type="scientific">Robertmurraya beringensis</name>
    <dbReference type="NCBI Taxonomy" id="641660"/>
    <lineage>
        <taxon>Bacteria</taxon>
        <taxon>Bacillati</taxon>
        <taxon>Bacillota</taxon>
        <taxon>Bacilli</taxon>
        <taxon>Bacillales</taxon>
        <taxon>Bacillaceae</taxon>
        <taxon>Robertmurraya</taxon>
    </lineage>
</organism>
<dbReference type="Proteomes" id="UP001589738">
    <property type="component" value="Unassembled WGS sequence"/>
</dbReference>
<accession>A0ABV6KPZ4</accession>
<dbReference type="RefSeq" id="WP_340902494.1">
    <property type="nucleotide sequence ID" value="NZ_JBHLUU010000026.1"/>
</dbReference>
<reference evidence="2 3" key="1">
    <citation type="submission" date="2024-09" db="EMBL/GenBank/DDBJ databases">
        <authorList>
            <person name="Sun Q."/>
            <person name="Mori K."/>
        </authorList>
    </citation>
    <scope>NUCLEOTIDE SEQUENCE [LARGE SCALE GENOMIC DNA]</scope>
    <source>
        <strain evidence="2 3">CGMCC 1.9126</strain>
    </source>
</reference>
<keyword evidence="3" id="KW-1185">Reference proteome</keyword>
<name>A0ABV6KPZ4_9BACI</name>
<dbReference type="EMBL" id="JBHLUU010000026">
    <property type="protein sequence ID" value="MFC0475386.1"/>
    <property type="molecule type" value="Genomic_DNA"/>
</dbReference>
<feature type="transmembrane region" description="Helical" evidence="1">
    <location>
        <begin position="94"/>
        <end position="111"/>
    </location>
</feature>
<protein>
    <submittedName>
        <fullName evidence="2">Uncharacterized protein</fullName>
    </submittedName>
</protein>
<feature type="transmembrane region" description="Helical" evidence="1">
    <location>
        <begin position="123"/>
        <end position="145"/>
    </location>
</feature>
<comment type="caution">
    <text evidence="2">The sequence shown here is derived from an EMBL/GenBank/DDBJ whole genome shotgun (WGS) entry which is preliminary data.</text>
</comment>
<keyword evidence="1" id="KW-0472">Membrane</keyword>
<evidence type="ECO:0000256" key="1">
    <source>
        <dbReference type="SAM" id="Phobius"/>
    </source>
</evidence>
<feature type="transmembrane region" description="Helical" evidence="1">
    <location>
        <begin position="41"/>
        <end position="59"/>
    </location>
</feature>
<keyword evidence="1" id="KW-1133">Transmembrane helix</keyword>
<gene>
    <name evidence="2" type="ORF">ACFFHF_09005</name>
</gene>
<feature type="transmembrane region" description="Helical" evidence="1">
    <location>
        <begin position="14"/>
        <end position="35"/>
    </location>
</feature>
<evidence type="ECO:0000313" key="2">
    <source>
        <dbReference type="EMBL" id="MFC0475386.1"/>
    </source>
</evidence>
<keyword evidence="1" id="KW-0812">Transmembrane</keyword>
<evidence type="ECO:0000313" key="3">
    <source>
        <dbReference type="Proteomes" id="UP001589738"/>
    </source>
</evidence>
<feature type="transmembrane region" description="Helical" evidence="1">
    <location>
        <begin position="166"/>
        <end position="188"/>
    </location>
</feature>
<sequence>MNAKEISNMRLKQLLVSNILIFSSVILFFTVVKIASISVSQFTFVVGIILALQGIVGLVRGDTTKSVIPIFEKVAVYEKGKMGSEWYKERKTNFIWNIILGGFMFMQSYWNRRMPEQSFEWEIAFLITVLFIILLVINIASIIRFRKIDTSINSTEFKGYTRKSNAIGVAIGIILAIILGVITLSFVFL</sequence>
<proteinExistence type="predicted"/>